<evidence type="ECO:0000256" key="1">
    <source>
        <dbReference type="ARBA" id="ARBA00016427"/>
    </source>
</evidence>
<evidence type="ECO:0000256" key="3">
    <source>
        <dbReference type="ARBA" id="ARBA00030932"/>
    </source>
</evidence>
<dbReference type="PANTHER" id="PTHR13102:SF0">
    <property type="entry name" value="NUCLEOLAR PROTEIN 9"/>
    <property type="match status" value="1"/>
</dbReference>
<dbReference type="PANTHER" id="PTHR13102">
    <property type="entry name" value="NUCLEOLAR PROTEIN 9"/>
    <property type="match status" value="1"/>
</dbReference>
<gene>
    <name evidence="6" type="ORF">OE88DRAFT_1622469</name>
</gene>
<proteinExistence type="predicted"/>
<dbReference type="STRING" id="5364.A0A5C3NIV3"/>
<feature type="compositionally biased region" description="Basic and acidic residues" evidence="5">
    <location>
        <begin position="751"/>
        <end position="772"/>
    </location>
</feature>
<evidence type="ECO:0000256" key="5">
    <source>
        <dbReference type="SAM" id="MobiDB-lite"/>
    </source>
</evidence>
<feature type="compositionally biased region" description="Basic residues" evidence="5">
    <location>
        <begin position="1"/>
        <end position="14"/>
    </location>
</feature>
<dbReference type="AlphaFoldDB" id="A0A5C3NIV3"/>
<dbReference type="SUPFAM" id="SSF48371">
    <property type="entry name" value="ARM repeat"/>
    <property type="match status" value="2"/>
</dbReference>
<evidence type="ECO:0000256" key="4">
    <source>
        <dbReference type="ARBA" id="ARBA00031929"/>
    </source>
</evidence>
<dbReference type="GO" id="GO:0003723">
    <property type="term" value="F:RNA binding"/>
    <property type="evidence" value="ECO:0007669"/>
    <property type="project" value="InterPro"/>
</dbReference>
<dbReference type="GO" id="GO:0000447">
    <property type="term" value="P:endonucleolytic cleavage in ITS1 to separate SSU-rRNA from 5.8S rRNA and LSU-rRNA from tricistronic rRNA transcript (SSU-rRNA, 5.8S rRNA, LSU-rRNA)"/>
    <property type="evidence" value="ECO:0007669"/>
    <property type="project" value="TreeGrafter"/>
</dbReference>
<dbReference type="GO" id="GO:0000480">
    <property type="term" value="P:endonucleolytic cleavage in 5'-ETS of tricistronic rRNA transcript (SSU-rRNA, 5.8S rRNA, LSU-rRNA)"/>
    <property type="evidence" value="ECO:0007669"/>
    <property type="project" value="TreeGrafter"/>
</dbReference>
<feature type="compositionally biased region" description="Acidic residues" evidence="5">
    <location>
        <begin position="19"/>
        <end position="37"/>
    </location>
</feature>
<reference evidence="6 7" key="1">
    <citation type="journal article" date="2019" name="Nat. Ecol. Evol.">
        <title>Megaphylogeny resolves global patterns of mushroom evolution.</title>
        <authorList>
            <person name="Varga T."/>
            <person name="Krizsan K."/>
            <person name="Foldi C."/>
            <person name="Dima B."/>
            <person name="Sanchez-Garcia M."/>
            <person name="Sanchez-Ramirez S."/>
            <person name="Szollosi G.J."/>
            <person name="Szarkandi J.G."/>
            <person name="Papp V."/>
            <person name="Albert L."/>
            <person name="Andreopoulos W."/>
            <person name="Angelini C."/>
            <person name="Antonin V."/>
            <person name="Barry K.W."/>
            <person name="Bougher N.L."/>
            <person name="Buchanan P."/>
            <person name="Buyck B."/>
            <person name="Bense V."/>
            <person name="Catcheside P."/>
            <person name="Chovatia M."/>
            <person name="Cooper J."/>
            <person name="Damon W."/>
            <person name="Desjardin D."/>
            <person name="Finy P."/>
            <person name="Geml J."/>
            <person name="Haridas S."/>
            <person name="Hughes K."/>
            <person name="Justo A."/>
            <person name="Karasinski D."/>
            <person name="Kautmanova I."/>
            <person name="Kiss B."/>
            <person name="Kocsube S."/>
            <person name="Kotiranta H."/>
            <person name="LaButti K.M."/>
            <person name="Lechner B.E."/>
            <person name="Liimatainen K."/>
            <person name="Lipzen A."/>
            <person name="Lukacs Z."/>
            <person name="Mihaltcheva S."/>
            <person name="Morgado L.N."/>
            <person name="Niskanen T."/>
            <person name="Noordeloos M.E."/>
            <person name="Ohm R.A."/>
            <person name="Ortiz-Santana B."/>
            <person name="Ovrebo C."/>
            <person name="Racz N."/>
            <person name="Riley R."/>
            <person name="Savchenko A."/>
            <person name="Shiryaev A."/>
            <person name="Soop K."/>
            <person name="Spirin V."/>
            <person name="Szebenyi C."/>
            <person name="Tomsovsky M."/>
            <person name="Tulloss R.E."/>
            <person name="Uehling J."/>
            <person name="Grigoriev I.V."/>
            <person name="Vagvolgyi C."/>
            <person name="Papp T."/>
            <person name="Martin F.M."/>
            <person name="Miettinen O."/>
            <person name="Hibbett D.S."/>
            <person name="Nagy L.G."/>
        </authorList>
    </citation>
    <scope>NUCLEOTIDE SEQUENCE [LARGE SCALE GENOMIC DNA]</scope>
    <source>
        <strain evidence="6 7">OMC1185</strain>
    </source>
</reference>
<keyword evidence="2" id="KW-0677">Repeat</keyword>
<dbReference type="Pfam" id="PF22493">
    <property type="entry name" value="PUF_NOP9"/>
    <property type="match status" value="1"/>
</dbReference>
<dbReference type="OrthoDB" id="392571at2759"/>
<dbReference type="SMART" id="SM00025">
    <property type="entry name" value="Pumilio"/>
    <property type="match status" value="7"/>
</dbReference>
<evidence type="ECO:0000313" key="6">
    <source>
        <dbReference type="EMBL" id="TFK56028.1"/>
    </source>
</evidence>
<dbReference type="GO" id="GO:0000472">
    <property type="term" value="P:endonucleolytic cleavage to generate mature 5'-end of SSU-rRNA from (SSU-rRNA, 5.8S rRNA, LSU-rRNA)"/>
    <property type="evidence" value="ECO:0007669"/>
    <property type="project" value="TreeGrafter"/>
</dbReference>
<sequence length="780" mass="87512">MPRENRKRGKKHRKSAVEEQAEQSVEDAQYDAPDTEDQAGPSWIVSAPRLEETNPEAPFGYVDADVKAYFRTVDLQLREWQDQKGLAETEEDADIDPNEERRMFFVAALTEMRGKEKQLATDPDCSNILERMSHSMDDFVRRVFVDSMMGSYEQLVRHRFASHVCQTLFTVAASTISRETRGIFPVMPGSEDQGELRTLSDLILEICEELRPSFTSLIMDPFASHVLRALLLLLSPSSLPQPQALRQNNLRSKKSASWKNKHIGTLKSVFDEDKQEAYSVPESFGTMAVRFVEVLEFQLDANEVRALAADKVASPVLQMLLEIESAHDMADQPDSLMDRIIAGLISSCRDKPNAKIEPSDYVNTLLRDPTSSHLLETVVSRVPQPVFSPLWQIYIRPKLGRLANHPIANFVVARAIERTDEEQLMECCVDLEGDGALGRIVKSTRLGVLKAMVDRSKNLRARGKEVTEAICTAFDLQLSEDRRLIVPCALYMLPLKSGIPNTIADGQEESKPKIVKKGGHKKSVTDASRQAAAQEPKIQGALLLQSMLQLPSPHHEVVLDSLRSLPTDDLIDLAHHPISSRILDAVLDSSEISPTVKRKFIMTFIGSFHTLVDHRIGSRVADKCWAVADPFLKEKIARSLITHEQFLAASYYGKFFARRLRLPLLQRMPEEWKALQAGEPQGVAATASVQHPSNLKPREPTKTAPNHKGKRKRDVKPEDDIDALFQKSLGQGVKRSALPEADGWPSKKAAPKTEDGNLHDVLKTIHLAPKDDKRKKRRTK</sequence>
<dbReference type="Proteomes" id="UP000305948">
    <property type="component" value="Unassembled WGS sequence"/>
</dbReference>
<feature type="compositionally biased region" description="Basic residues" evidence="5">
    <location>
        <begin position="705"/>
        <end position="714"/>
    </location>
</feature>
<dbReference type="Gene3D" id="1.25.10.10">
    <property type="entry name" value="Leucine-rich Repeat Variant"/>
    <property type="match status" value="3"/>
</dbReference>
<name>A0A5C3NIV3_9AGAM</name>
<dbReference type="GO" id="GO:0030686">
    <property type="term" value="C:90S preribosome"/>
    <property type="evidence" value="ECO:0007669"/>
    <property type="project" value="TreeGrafter"/>
</dbReference>
<accession>A0A5C3NIV3</accession>
<feature type="region of interest" description="Disordered" evidence="5">
    <location>
        <begin position="678"/>
        <end position="780"/>
    </location>
</feature>
<organism evidence="6 7">
    <name type="scientific">Heliocybe sulcata</name>
    <dbReference type="NCBI Taxonomy" id="5364"/>
    <lineage>
        <taxon>Eukaryota</taxon>
        <taxon>Fungi</taxon>
        <taxon>Dikarya</taxon>
        <taxon>Basidiomycota</taxon>
        <taxon>Agaricomycotina</taxon>
        <taxon>Agaricomycetes</taxon>
        <taxon>Gloeophyllales</taxon>
        <taxon>Gloeophyllaceae</taxon>
        <taxon>Heliocybe</taxon>
    </lineage>
</organism>
<evidence type="ECO:0000256" key="2">
    <source>
        <dbReference type="ARBA" id="ARBA00022737"/>
    </source>
</evidence>
<dbReference type="GO" id="GO:0030688">
    <property type="term" value="C:preribosome, small subunit precursor"/>
    <property type="evidence" value="ECO:0007669"/>
    <property type="project" value="TreeGrafter"/>
</dbReference>
<evidence type="ECO:0000313" key="7">
    <source>
        <dbReference type="Proteomes" id="UP000305948"/>
    </source>
</evidence>
<keyword evidence="7" id="KW-1185">Reference proteome</keyword>
<protein>
    <recommendedName>
        <fullName evidence="1">Nucleolar protein 9</fullName>
    </recommendedName>
    <alternativeName>
        <fullName evidence="3 4">Pumilio domain-containing protein NOP9</fullName>
    </alternativeName>
</protein>
<dbReference type="InterPro" id="IPR040000">
    <property type="entry name" value="NOP9"/>
</dbReference>
<dbReference type="GO" id="GO:0000056">
    <property type="term" value="P:ribosomal small subunit export from nucleus"/>
    <property type="evidence" value="ECO:0007669"/>
    <property type="project" value="TreeGrafter"/>
</dbReference>
<dbReference type="GO" id="GO:0005730">
    <property type="term" value="C:nucleolus"/>
    <property type="evidence" value="ECO:0007669"/>
    <property type="project" value="TreeGrafter"/>
</dbReference>
<feature type="region of interest" description="Disordered" evidence="5">
    <location>
        <begin position="1"/>
        <end position="43"/>
    </location>
</feature>
<dbReference type="InterPro" id="IPR011989">
    <property type="entry name" value="ARM-like"/>
</dbReference>
<dbReference type="EMBL" id="ML213504">
    <property type="protein sequence ID" value="TFK56028.1"/>
    <property type="molecule type" value="Genomic_DNA"/>
</dbReference>
<dbReference type="InterPro" id="IPR001313">
    <property type="entry name" value="Pumilio_RNA-bd_rpt"/>
</dbReference>
<dbReference type="InterPro" id="IPR016024">
    <property type="entry name" value="ARM-type_fold"/>
</dbReference>